<dbReference type="Gene3D" id="3.30.200.20">
    <property type="entry name" value="Phosphorylase Kinase, domain 1"/>
    <property type="match status" value="1"/>
</dbReference>
<feature type="domain" description="Protein kinase" evidence="4">
    <location>
        <begin position="542"/>
        <end position="690"/>
    </location>
</feature>
<feature type="non-terminal residue" evidence="6">
    <location>
        <position position="690"/>
    </location>
</feature>
<dbReference type="Pfam" id="PF07714">
    <property type="entry name" value="PK_Tyr_Ser-Thr"/>
    <property type="match status" value="1"/>
</dbReference>
<dbReference type="InterPro" id="IPR050122">
    <property type="entry name" value="RTK"/>
</dbReference>
<dbReference type="Gene3D" id="3.10.100.10">
    <property type="entry name" value="Mannose-Binding Protein A, subunit A"/>
    <property type="match status" value="2"/>
</dbReference>
<feature type="transmembrane region" description="Helical" evidence="2">
    <location>
        <begin position="477"/>
        <end position="499"/>
    </location>
</feature>
<dbReference type="AlphaFoldDB" id="A0AAN5CY90"/>
<evidence type="ECO:0000259" key="4">
    <source>
        <dbReference type="PROSITE" id="PS50011"/>
    </source>
</evidence>
<dbReference type="PANTHER" id="PTHR24416">
    <property type="entry name" value="TYROSINE-PROTEIN KINASE RECEPTOR"/>
    <property type="match status" value="1"/>
</dbReference>
<keyword evidence="2" id="KW-0472">Membrane</keyword>
<evidence type="ECO:0000313" key="6">
    <source>
        <dbReference type="EMBL" id="GMR52222.1"/>
    </source>
</evidence>
<organism evidence="6 7">
    <name type="scientific">Pristionchus mayeri</name>
    <dbReference type="NCBI Taxonomy" id="1317129"/>
    <lineage>
        <taxon>Eukaryota</taxon>
        <taxon>Metazoa</taxon>
        <taxon>Ecdysozoa</taxon>
        <taxon>Nematoda</taxon>
        <taxon>Chromadorea</taxon>
        <taxon>Rhabditida</taxon>
        <taxon>Rhabditina</taxon>
        <taxon>Diplogasteromorpha</taxon>
        <taxon>Diplogasteroidea</taxon>
        <taxon>Neodiplogasteridae</taxon>
        <taxon>Pristionchus</taxon>
    </lineage>
</organism>
<dbReference type="PANTHER" id="PTHR24416:SF583">
    <property type="entry name" value="RECEPTOR PROTEIN-TYROSINE KINASE"/>
    <property type="match status" value="1"/>
</dbReference>
<feature type="region of interest" description="Disordered" evidence="1">
    <location>
        <begin position="44"/>
        <end position="67"/>
    </location>
</feature>
<keyword evidence="2" id="KW-0812">Transmembrane</keyword>
<dbReference type="Proteomes" id="UP001328107">
    <property type="component" value="Unassembled WGS sequence"/>
</dbReference>
<keyword evidence="2" id="KW-1133">Transmembrane helix</keyword>
<dbReference type="InterPro" id="IPR000719">
    <property type="entry name" value="Prot_kinase_dom"/>
</dbReference>
<dbReference type="EMBL" id="BTRK01000005">
    <property type="protein sequence ID" value="GMR52222.1"/>
    <property type="molecule type" value="Genomic_DNA"/>
</dbReference>
<evidence type="ECO:0000256" key="2">
    <source>
        <dbReference type="SAM" id="Phobius"/>
    </source>
</evidence>
<dbReference type="GO" id="GO:0007169">
    <property type="term" value="P:cell surface receptor protein tyrosine kinase signaling pathway"/>
    <property type="evidence" value="ECO:0007669"/>
    <property type="project" value="TreeGrafter"/>
</dbReference>
<protein>
    <recommendedName>
        <fullName evidence="8">C-type lectin</fullName>
    </recommendedName>
</protein>
<proteinExistence type="predicted"/>
<dbReference type="InterPro" id="IPR016186">
    <property type="entry name" value="C-type_lectin-like/link_sf"/>
</dbReference>
<evidence type="ECO:0000313" key="7">
    <source>
        <dbReference type="Proteomes" id="UP001328107"/>
    </source>
</evidence>
<dbReference type="GO" id="GO:0005524">
    <property type="term" value="F:ATP binding"/>
    <property type="evidence" value="ECO:0007669"/>
    <property type="project" value="InterPro"/>
</dbReference>
<feature type="compositionally biased region" description="Low complexity" evidence="1">
    <location>
        <begin position="395"/>
        <end position="422"/>
    </location>
</feature>
<dbReference type="InterPro" id="IPR016187">
    <property type="entry name" value="CTDL_fold"/>
</dbReference>
<dbReference type="GO" id="GO:0004714">
    <property type="term" value="F:transmembrane receptor protein tyrosine kinase activity"/>
    <property type="evidence" value="ECO:0007669"/>
    <property type="project" value="TreeGrafter"/>
</dbReference>
<dbReference type="GO" id="GO:0005886">
    <property type="term" value="C:plasma membrane"/>
    <property type="evidence" value="ECO:0007669"/>
    <property type="project" value="TreeGrafter"/>
</dbReference>
<keyword evidence="3" id="KW-0732">Signal</keyword>
<evidence type="ECO:0008006" key="8">
    <source>
        <dbReference type="Google" id="ProtNLM"/>
    </source>
</evidence>
<feature type="compositionally biased region" description="Low complexity" evidence="1">
    <location>
        <begin position="44"/>
        <end position="55"/>
    </location>
</feature>
<sequence>MSLHIQFGSSLLLLLLYALVMGSACTQDTTSTASIFGFGTSPASSYDPSDYSTTAQPNDKFDQDNVSVSSTTTNDYFQTTTEDPERYVCPDGFKQLTIDWCFHFRFDMDNRLNFEESQDYCEKKEAILPAITSVDVTSALMLERTNKMGLSPFEAFFIGLGCNVTGVFPHTWMWIDGPDYDPSDAFFGRQGTDSEYCDRFQPPYVFDNFGTWQDQSKYFEQNLVVCAQRPRGYSPPAPINSPCIDDWTQLPGGQCYRLTSEFQENIYSAEMACRNNGGHLPSIHSAEQTNIIQGYLTGRKYQNTQFWIGLYCTWDEDYETVMGRIGKRIWSDGSPYDADGYTNFLSPDDDTDRCNVGLVDTFVYNGALKGKWQKQKSNWTVLTLMCIRPDPEPIPSTTPTTTKKTTTTARRTTQPIETTTTSVDDERNSDTTDDYTDPTTESADHTTEHTTVGTTTTTSEPTTTSHISRHALTQLELILIIMLASITLTVIIVIMLYFLCKRIRKERVQEIVSNMQKRFSRSNTNAIVRTDEWEIKRQFVGIDYSRQLGRGAFGSVYLGRVFPGNIPDMAVRTILQLNTLKKGDNFVAVKMLHETADRQASTEFMEEIEVMKQIGFHERLVNLLACVTETEPLLLIVEYCSNGDLLKFMRGRRAFMLKLKDTVGDSIAGRHSVITQRQQLMFGIQIAYGM</sequence>
<dbReference type="PROSITE" id="PS50011">
    <property type="entry name" value="PROTEIN_KINASE_DOM"/>
    <property type="match status" value="1"/>
</dbReference>
<dbReference type="CDD" id="cd00037">
    <property type="entry name" value="CLECT"/>
    <property type="match status" value="2"/>
</dbReference>
<comment type="caution">
    <text evidence="6">The sequence shown here is derived from an EMBL/GenBank/DDBJ whole genome shotgun (WGS) entry which is preliminary data.</text>
</comment>
<evidence type="ECO:0000256" key="1">
    <source>
        <dbReference type="SAM" id="MobiDB-lite"/>
    </source>
</evidence>
<dbReference type="PROSITE" id="PS50041">
    <property type="entry name" value="C_TYPE_LECTIN_2"/>
    <property type="match status" value="1"/>
</dbReference>
<name>A0AAN5CY90_9BILA</name>
<accession>A0AAN5CY90</accession>
<feature type="compositionally biased region" description="Low complexity" evidence="1">
    <location>
        <begin position="449"/>
        <end position="465"/>
    </location>
</feature>
<keyword evidence="7" id="KW-1185">Reference proteome</keyword>
<gene>
    <name evidence="6" type="ORF">PMAYCL1PPCAC_22417</name>
</gene>
<dbReference type="InterPro" id="IPR001245">
    <property type="entry name" value="Ser-Thr/Tyr_kinase_cat_dom"/>
</dbReference>
<dbReference type="SMART" id="SM00034">
    <property type="entry name" value="CLECT"/>
    <property type="match status" value="2"/>
</dbReference>
<feature type="chain" id="PRO_5042878216" description="C-type lectin" evidence="3">
    <location>
        <begin position="27"/>
        <end position="690"/>
    </location>
</feature>
<evidence type="ECO:0000259" key="5">
    <source>
        <dbReference type="PROSITE" id="PS50041"/>
    </source>
</evidence>
<feature type="domain" description="C-type lectin" evidence="5">
    <location>
        <begin position="251"/>
        <end position="373"/>
    </location>
</feature>
<dbReference type="InterPro" id="IPR011009">
    <property type="entry name" value="Kinase-like_dom_sf"/>
</dbReference>
<evidence type="ECO:0000256" key="3">
    <source>
        <dbReference type="SAM" id="SignalP"/>
    </source>
</evidence>
<dbReference type="SMART" id="SM00219">
    <property type="entry name" value="TyrKc"/>
    <property type="match status" value="1"/>
</dbReference>
<dbReference type="SUPFAM" id="SSF56112">
    <property type="entry name" value="Protein kinase-like (PK-like)"/>
    <property type="match status" value="1"/>
</dbReference>
<dbReference type="Pfam" id="PF00059">
    <property type="entry name" value="Lectin_C"/>
    <property type="match status" value="1"/>
</dbReference>
<dbReference type="GO" id="GO:0043235">
    <property type="term" value="C:receptor complex"/>
    <property type="evidence" value="ECO:0007669"/>
    <property type="project" value="TreeGrafter"/>
</dbReference>
<feature type="signal peptide" evidence="3">
    <location>
        <begin position="1"/>
        <end position="26"/>
    </location>
</feature>
<dbReference type="InterPro" id="IPR001304">
    <property type="entry name" value="C-type_lectin-like"/>
</dbReference>
<dbReference type="FunFam" id="3.30.200.20:FF:001104">
    <property type="entry name" value="Acr-10"/>
    <property type="match status" value="1"/>
</dbReference>
<dbReference type="SUPFAM" id="SSF56436">
    <property type="entry name" value="C-type lectin-like"/>
    <property type="match status" value="2"/>
</dbReference>
<reference evidence="7" key="1">
    <citation type="submission" date="2022-10" db="EMBL/GenBank/DDBJ databases">
        <title>Genome assembly of Pristionchus species.</title>
        <authorList>
            <person name="Yoshida K."/>
            <person name="Sommer R.J."/>
        </authorList>
    </citation>
    <scope>NUCLEOTIDE SEQUENCE [LARGE SCALE GENOMIC DNA]</scope>
    <source>
        <strain evidence="7">RS5460</strain>
    </source>
</reference>
<dbReference type="InterPro" id="IPR020635">
    <property type="entry name" value="Tyr_kinase_cat_dom"/>
</dbReference>
<feature type="region of interest" description="Disordered" evidence="1">
    <location>
        <begin position="390"/>
        <end position="466"/>
    </location>
</feature>